<evidence type="ECO:0000256" key="2">
    <source>
        <dbReference type="ARBA" id="ARBA00022694"/>
    </source>
</evidence>
<dbReference type="AlphaFoldDB" id="A0A2M8J3E4"/>
<dbReference type="Gene3D" id="3.40.50.620">
    <property type="entry name" value="HUPs"/>
    <property type="match status" value="1"/>
</dbReference>
<reference evidence="8 9" key="1">
    <citation type="journal article" date="2018" name="Int. J. Syst. Evol. Microbiol.">
        <title>Pseudooceanicola lipolyticus sp. nov., a marine alphaproteobacterium, reclassification of Oceanicola flagellatus as Pseudooceanicola flagellatus comb. nov. and emended description of the genus Pseudooceanicola.</title>
        <authorList>
            <person name="Huang M.-M."/>
            <person name="Guo L.-L."/>
            <person name="Wu Y.-H."/>
            <person name="Lai Q.-L."/>
            <person name="Shao Z.-Z."/>
            <person name="Wang C.-S."/>
            <person name="Wu M."/>
            <person name="Xu X.-W."/>
        </authorList>
    </citation>
    <scope>NUCLEOTIDE SEQUENCE [LARGE SCALE GENOMIC DNA]</scope>
    <source>
        <strain evidence="8 9">157</strain>
    </source>
</reference>
<accession>A0A2M8J3E4</accession>
<dbReference type="InterPro" id="IPR014729">
    <property type="entry name" value="Rossmann-like_a/b/a_fold"/>
</dbReference>
<dbReference type="PANTHER" id="PTHR43033:SF1">
    <property type="entry name" value="TRNA(ILE)-LYSIDINE SYNTHASE-RELATED"/>
    <property type="match status" value="1"/>
</dbReference>
<dbReference type="RefSeq" id="WP_100161975.1">
    <property type="nucleotide sequence ID" value="NZ_PGTB01000018.1"/>
</dbReference>
<feature type="binding site" evidence="6">
    <location>
        <begin position="22"/>
        <end position="27"/>
    </location>
    <ligand>
        <name>ATP</name>
        <dbReference type="ChEBI" id="CHEBI:30616"/>
    </ligand>
</feature>
<dbReference type="Proteomes" id="UP000231553">
    <property type="component" value="Unassembled WGS sequence"/>
</dbReference>
<dbReference type="InterPro" id="IPR012795">
    <property type="entry name" value="tRNA_Ile_lys_synt_N"/>
</dbReference>
<evidence type="ECO:0000256" key="6">
    <source>
        <dbReference type="HAMAP-Rule" id="MF_01161"/>
    </source>
</evidence>
<comment type="subcellular location">
    <subcellularLocation>
        <location evidence="6">Cytoplasm</location>
    </subcellularLocation>
</comment>
<comment type="caution">
    <text evidence="8">The sequence shown here is derived from an EMBL/GenBank/DDBJ whole genome shotgun (WGS) entry which is preliminary data.</text>
</comment>
<dbReference type="CDD" id="cd01992">
    <property type="entry name" value="TilS_N"/>
    <property type="match status" value="1"/>
</dbReference>
<dbReference type="EC" id="6.3.4.19" evidence="6"/>
<keyword evidence="6" id="KW-0963">Cytoplasm</keyword>
<dbReference type="InterPro" id="IPR011063">
    <property type="entry name" value="TilS/TtcA_N"/>
</dbReference>
<evidence type="ECO:0000259" key="7">
    <source>
        <dbReference type="Pfam" id="PF01171"/>
    </source>
</evidence>
<comment type="catalytic activity">
    <reaction evidence="5 6">
        <text>cytidine(34) in tRNA(Ile2) + L-lysine + ATP = lysidine(34) in tRNA(Ile2) + AMP + diphosphate + H(+)</text>
        <dbReference type="Rhea" id="RHEA:43744"/>
        <dbReference type="Rhea" id="RHEA-COMP:10625"/>
        <dbReference type="Rhea" id="RHEA-COMP:10670"/>
        <dbReference type="ChEBI" id="CHEBI:15378"/>
        <dbReference type="ChEBI" id="CHEBI:30616"/>
        <dbReference type="ChEBI" id="CHEBI:32551"/>
        <dbReference type="ChEBI" id="CHEBI:33019"/>
        <dbReference type="ChEBI" id="CHEBI:82748"/>
        <dbReference type="ChEBI" id="CHEBI:83665"/>
        <dbReference type="ChEBI" id="CHEBI:456215"/>
        <dbReference type="EC" id="6.3.4.19"/>
    </reaction>
</comment>
<dbReference type="GO" id="GO:0005524">
    <property type="term" value="F:ATP binding"/>
    <property type="evidence" value="ECO:0007669"/>
    <property type="project" value="UniProtKB-UniRule"/>
</dbReference>
<dbReference type="OrthoDB" id="9807403at2"/>
<keyword evidence="3 6" id="KW-0547">Nucleotide-binding</keyword>
<dbReference type="GO" id="GO:0005737">
    <property type="term" value="C:cytoplasm"/>
    <property type="evidence" value="ECO:0007669"/>
    <property type="project" value="UniProtKB-SubCell"/>
</dbReference>
<keyword evidence="4 6" id="KW-0067">ATP-binding</keyword>
<evidence type="ECO:0000256" key="5">
    <source>
        <dbReference type="ARBA" id="ARBA00048539"/>
    </source>
</evidence>
<comment type="domain">
    <text evidence="6">The N-terminal region contains the highly conserved SGGXDS motif, predicted to be a P-loop motif involved in ATP binding.</text>
</comment>
<comment type="similarity">
    <text evidence="6">Belongs to the tRNA(Ile)-lysidine synthase family.</text>
</comment>
<dbReference type="SUPFAM" id="SSF52402">
    <property type="entry name" value="Adenine nucleotide alpha hydrolases-like"/>
    <property type="match status" value="1"/>
</dbReference>
<evidence type="ECO:0000313" key="8">
    <source>
        <dbReference type="EMBL" id="PJE37295.1"/>
    </source>
</evidence>
<evidence type="ECO:0000256" key="3">
    <source>
        <dbReference type="ARBA" id="ARBA00022741"/>
    </source>
</evidence>
<feature type="domain" description="tRNA(Ile)-lysidine/2-thiocytidine synthase N-terminal" evidence="7">
    <location>
        <begin position="18"/>
        <end position="193"/>
    </location>
</feature>
<protein>
    <recommendedName>
        <fullName evidence="6">tRNA(Ile)-lysidine synthase</fullName>
        <ecNumber evidence="6">6.3.4.19</ecNumber>
    </recommendedName>
    <alternativeName>
        <fullName evidence="6">tRNA(Ile)-2-lysyl-cytidine synthase</fullName>
    </alternativeName>
    <alternativeName>
        <fullName evidence="6">tRNA(Ile)-lysidine synthetase</fullName>
    </alternativeName>
</protein>
<dbReference type="Pfam" id="PF01171">
    <property type="entry name" value="ATP_bind_3"/>
    <property type="match status" value="1"/>
</dbReference>
<organism evidence="8 9">
    <name type="scientific">Pseudooceanicola lipolyticus</name>
    <dbReference type="NCBI Taxonomy" id="2029104"/>
    <lineage>
        <taxon>Bacteria</taxon>
        <taxon>Pseudomonadati</taxon>
        <taxon>Pseudomonadota</taxon>
        <taxon>Alphaproteobacteria</taxon>
        <taxon>Rhodobacterales</taxon>
        <taxon>Paracoccaceae</taxon>
        <taxon>Pseudooceanicola</taxon>
    </lineage>
</organism>
<dbReference type="InterPro" id="IPR012094">
    <property type="entry name" value="tRNA_Ile_lys_synt"/>
</dbReference>
<evidence type="ECO:0000313" key="9">
    <source>
        <dbReference type="Proteomes" id="UP000231553"/>
    </source>
</evidence>
<keyword evidence="1 6" id="KW-0436">Ligase</keyword>
<dbReference type="PANTHER" id="PTHR43033">
    <property type="entry name" value="TRNA(ILE)-LYSIDINE SYNTHASE-RELATED"/>
    <property type="match status" value="1"/>
</dbReference>
<comment type="function">
    <text evidence="6">Ligates lysine onto the cytidine present at position 34 of the AUA codon-specific tRNA(Ile) that contains the anticodon CAU, in an ATP-dependent manner. Cytidine is converted to lysidine, thus changing the amino acid specificity of the tRNA from methionine to isoleucine.</text>
</comment>
<dbReference type="NCBIfam" id="TIGR02432">
    <property type="entry name" value="lysidine_TilS_N"/>
    <property type="match status" value="1"/>
</dbReference>
<evidence type="ECO:0000256" key="4">
    <source>
        <dbReference type="ARBA" id="ARBA00022840"/>
    </source>
</evidence>
<proteinExistence type="inferred from homology"/>
<dbReference type="GO" id="GO:0006400">
    <property type="term" value="P:tRNA modification"/>
    <property type="evidence" value="ECO:0007669"/>
    <property type="project" value="UniProtKB-UniRule"/>
</dbReference>
<dbReference type="HAMAP" id="MF_01161">
    <property type="entry name" value="tRNA_Ile_lys_synt"/>
    <property type="match status" value="1"/>
</dbReference>
<gene>
    <name evidence="6 8" type="primary">tilS</name>
    <name evidence="8" type="ORF">CVM52_07910</name>
</gene>
<evidence type="ECO:0000256" key="1">
    <source>
        <dbReference type="ARBA" id="ARBA00022598"/>
    </source>
</evidence>
<dbReference type="GO" id="GO:0032267">
    <property type="term" value="F:tRNA(Ile)-lysidine synthase activity"/>
    <property type="evidence" value="ECO:0007669"/>
    <property type="project" value="UniProtKB-EC"/>
</dbReference>
<name>A0A2M8J3E4_9RHOB</name>
<sequence length="409" mass="43648">MLQAVRNGFSGAPPERLGIAVSGGGDSVALLHILSRCFDPDRLAAATVDHGLRPEAAQEAEAVAAQAAALGIAHATLRWSGWDGEGNLQDQARRARYRLLADWARAAGLGAVALAHTSDDQAETFVMRLSRAAGVDGLAAMQPRRVVLGVPFLRPALGLSRAALRAYLTRNGLSWAEDPSNQDDAFGRIRARRALELLEDTGLTAEALVRVADNMARARDALDQCTTDAAQEVAKIRHGAVLLEPAGFAALPEEIARRILLRAIGWVAGAEYPPRRAPLAELLAAMRQGNPAGTLGGCRILRNGAGLWICREYAAVRDVTARPGDIWDNRWRLTGPNGHGCEIRAMGRSGLEQCPDWRDIGLPRPALLASPSVWEGDHLVAAPAAGRPEQWCATLAVAEDGFFAAPLSH</sequence>
<dbReference type="EMBL" id="PGTB01000018">
    <property type="protein sequence ID" value="PJE37295.1"/>
    <property type="molecule type" value="Genomic_DNA"/>
</dbReference>
<keyword evidence="9" id="KW-1185">Reference proteome</keyword>
<keyword evidence="2 6" id="KW-0819">tRNA processing</keyword>